<reference evidence="1 2" key="2">
    <citation type="submission" date="2020-04" db="EMBL/GenBank/DDBJ databases">
        <title>Complete genome sequence of Alteromonas pelagimontana 5.12T.</title>
        <authorList>
            <person name="Sinha R.K."/>
            <person name="Krishnan K.P."/>
            <person name="Kurian J.P."/>
        </authorList>
    </citation>
    <scope>NUCLEOTIDE SEQUENCE [LARGE SCALE GENOMIC DNA]</scope>
    <source>
        <strain evidence="1 2">5.12</strain>
    </source>
</reference>
<accession>A0A6M4MES4</accession>
<gene>
    <name evidence="1" type="primary">thiS</name>
    <name evidence="1" type="ORF">CA267_010240</name>
</gene>
<dbReference type="SUPFAM" id="SSF54285">
    <property type="entry name" value="MoaD/ThiS"/>
    <property type="match status" value="1"/>
</dbReference>
<keyword evidence="2" id="KW-1185">Reference proteome</keyword>
<dbReference type="RefSeq" id="WP_075607576.1">
    <property type="nucleotide sequence ID" value="NZ_CP052766.1"/>
</dbReference>
<dbReference type="KEGG" id="apel:CA267_010240"/>
<evidence type="ECO:0000313" key="2">
    <source>
        <dbReference type="Proteomes" id="UP000219285"/>
    </source>
</evidence>
<evidence type="ECO:0000313" key="1">
    <source>
        <dbReference type="EMBL" id="QJR81130.1"/>
    </source>
</evidence>
<dbReference type="EMBL" id="CP052766">
    <property type="protein sequence ID" value="QJR81130.1"/>
    <property type="molecule type" value="Genomic_DNA"/>
</dbReference>
<dbReference type="InterPro" id="IPR012675">
    <property type="entry name" value="Beta-grasp_dom_sf"/>
</dbReference>
<dbReference type="NCBIfam" id="TIGR01683">
    <property type="entry name" value="thiS"/>
    <property type="match status" value="1"/>
</dbReference>
<proteinExistence type="predicted"/>
<dbReference type="PANTHER" id="PTHR34472">
    <property type="entry name" value="SULFUR CARRIER PROTEIN THIS"/>
    <property type="match status" value="1"/>
</dbReference>
<reference evidence="2" key="1">
    <citation type="submission" date="2014-12" db="EMBL/GenBank/DDBJ databases">
        <title>Complete genome sequence of a multi-drug resistant Klebsiella pneumoniae.</title>
        <authorList>
            <person name="Hua X."/>
            <person name="Chen Q."/>
            <person name="Li X."/>
            <person name="Feng Y."/>
            <person name="Ruan Z."/>
            <person name="Yu Y."/>
        </authorList>
    </citation>
    <scope>NUCLEOTIDE SEQUENCE [LARGE SCALE GENOMIC DNA]</scope>
    <source>
        <strain evidence="2">5.12</strain>
    </source>
</reference>
<dbReference type="AlphaFoldDB" id="A0A6M4MES4"/>
<dbReference type="CDD" id="cd00565">
    <property type="entry name" value="Ubl_ThiS"/>
    <property type="match status" value="1"/>
</dbReference>
<dbReference type="InterPro" id="IPR016155">
    <property type="entry name" value="Mopterin_synth/thiamin_S_b"/>
</dbReference>
<protein>
    <submittedName>
        <fullName evidence="1">Sulfur carrier protein ThiS</fullName>
    </submittedName>
</protein>
<dbReference type="InterPro" id="IPR010035">
    <property type="entry name" value="Thi_S"/>
</dbReference>
<dbReference type="Gene3D" id="3.10.20.30">
    <property type="match status" value="1"/>
</dbReference>
<name>A0A6M4MES4_9ALTE</name>
<dbReference type="PANTHER" id="PTHR34472:SF1">
    <property type="entry name" value="SULFUR CARRIER PROTEIN THIS"/>
    <property type="match status" value="1"/>
</dbReference>
<dbReference type="Proteomes" id="UP000219285">
    <property type="component" value="Chromosome"/>
</dbReference>
<dbReference type="InterPro" id="IPR003749">
    <property type="entry name" value="ThiS/MoaD-like"/>
</dbReference>
<dbReference type="Pfam" id="PF02597">
    <property type="entry name" value="ThiS"/>
    <property type="match status" value="1"/>
</dbReference>
<sequence>MLVIINNTPVECNAACRLDEIPPLQESTTKGLAIAVNQQIVLQENWPSVVLQEGDNVDVFNVVAGG</sequence>
<organism evidence="1 2">
    <name type="scientific">Alteromonas pelagimontana</name>
    <dbReference type="NCBI Taxonomy" id="1858656"/>
    <lineage>
        <taxon>Bacteria</taxon>
        <taxon>Pseudomonadati</taxon>
        <taxon>Pseudomonadota</taxon>
        <taxon>Gammaproteobacteria</taxon>
        <taxon>Alteromonadales</taxon>
        <taxon>Alteromonadaceae</taxon>
        <taxon>Alteromonas/Salinimonas group</taxon>
        <taxon>Alteromonas</taxon>
    </lineage>
</organism>